<evidence type="ECO:0000313" key="1">
    <source>
        <dbReference type="EMBL" id="NME66597.1"/>
    </source>
</evidence>
<dbReference type="AlphaFoldDB" id="A0A7X9P1E2"/>
<gene>
    <name evidence="1" type="ORF">HHU12_01350</name>
</gene>
<name>A0A7X9P1E2_9BACT</name>
<dbReference type="EMBL" id="JABANE010000002">
    <property type="protein sequence ID" value="NME66597.1"/>
    <property type="molecule type" value="Genomic_DNA"/>
</dbReference>
<keyword evidence="2" id="KW-1185">Reference proteome</keyword>
<reference evidence="1 2" key="1">
    <citation type="submission" date="2020-04" db="EMBL/GenBank/DDBJ databases">
        <title>Flammeovirga sp. SR4, a novel species isolated from seawater.</title>
        <authorList>
            <person name="Wang X."/>
        </authorList>
    </citation>
    <scope>NUCLEOTIDE SEQUENCE [LARGE SCALE GENOMIC DNA]</scope>
    <source>
        <strain evidence="1 2">ATCC 23126</strain>
    </source>
</reference>
<dbReference type="Pfam" id="PF14103">
    <property type="entry name" value="DUF4276"/>
    <property type="match status" value="1"/>
</dbReference>
<sequence length="219" mass="25128">MKRLVFIVEGDTELILVDKVIIPYLINQGYGHIYMNGQPIVTNRKLHKKGGLTTYKHLQDDIRRTLAQGDVIVTTLVDFYALPSNFPNYSSNSDNVANIEDGIHSDFQNTDNLIPYIQLHEVEALMFSSEDGLAYILQDEDESCITKVREIRSQYTNPEQINNSRLTAPSKRLENIYDYDKTGDGGEIFEFIGIEPMLENCPRFNAWIQQIILRLEEGH</sequence>
<accession>A0A7X9P1E2</accession>
<dbReference type="InterPro" id="IPR025455">
    <property type="entry name" value="DUF4276"/>
</dbReference>
<dbReference type="Proteomes" id="UP000576082">
    <property type="component" value="Unassembled WGS sequence"/>
</dbReference>
<proteinExistence type="predicted"/>
<dbReference type="RefSeq" id="WP_169654343.1">
    <property type="nucleotide sequence ID" value="NZ_JABANE010000002.1"/>
</dbReference>
<protein>
    <submittedName>
        <fullName evidence="1">DUF4276 family protein</fullName>
    </submittedName>
</protein>
<comment type="caution">
    <text evidence="1">The sequence shown here is derived from an EMBL/GenBank/DDBJ whole genome shotgun (WGS) entry which is preliminary data.</text>
</comment>
<organism evidence="1 2">
    <name type="scientific">Flammeovirga aprica JL-4</name>
    <dbReference type="NCBI Taxonomy" id="694437"/>
    <lineage>
        <taxon>Bacteria</taxon>
        <taxon>Pseudomonadati</taxon>
        <taxon>Bacteroidota</taxon>
        <taxon>Cytophagia</taxon>
        <taxon>Cytophagales</taxon>
        <taxon>Flammeovirgaceae</taxon>
        <taxon>Flammeovirga</taxon>
    </lineage>
</organism>
<evidence type="ECO:0000313" key="2">
    <source>
        <dbReference type="Proteomes" id="UP000576082"/>
    </source>
</evidence>